<dbReference type="Proteomes" id="UP000015530">
    <property type="component" value="Unassembled WGS sequence"/>
</dbReference>
<proteinExistence type="predicted"/>
<reference evidence="3" key="1">
    <citation type="journal article" date="2013" name="Mol. Plant Microbe Interact.">
        <title>Global aspects of pacC regulation of pathogenicity genes in Colletotrichum gloeosporioides as revealed by transcriptome analysis.</title>
        <authorList>
            <person name="Alkan N."/>
            <person name="Meng X."/>
            <person name="Friedlander G."/>
            <person name="Reuveni E."/>
            <person name="Sukno S."/>
            <person name="Sherman A."/>
            <person name="Thon M."/>
            <person name="Fluhr R."/>
            <person name="Prusky D."/>
        </authorList>
    </citation>
    <scope>NUCLEOTIDE SEQUENCE [LARGE SCALE GENOMIC DNA]</scope>
    <source>
        <strain evidence="3">Cg-14</strain>
    </source>
</reference>
<sequence length="162" mass="18304">MGGHTTYLTLDHQYQHQHQYPFQYQYRYRFNKCKQVQVQPPCLDLDGDLHVPHDIDRHQTVVNVASSVAPGTLQSTKRAREGTTQHNLPKGARIKPMGPIDLTPPGVPAPYSRQDRVAAGGCFWIMTKQTDFMLSSLARVIEPQKQPSGGIEKKDRKPVRSS</sequence>
<feature type="region of interest" description="Disordered" evidence="1">
    <location>
        <begin position="72"/>
        <end position="99"/>
    </location>
</feature>
<evidence type="ECO:0000313" key="2">
    <source>
        <dbReference type="EMBL" id="EQB59045.1"/>
    </source>
</evidence>
<feature type="region of interest" description="Disordered" evidence="1">
    <location>
        <begin position="142"/>
        <end position="162"/>
    </location>
</feature>
<gene>
    <name evidence="2" type="ORF">CGLO_00625</name>
</gene>
<dbReference type="EMBL" id="AMYD01000149">
    <property type="protein sequence ID" value="EQB59045.1"/>
    <property type="molecule type" value="Genomic_DNA"/>
</dbReference>
<evidence type="ECO:0000256" key="1">
    <source>
        <dbReference type="SAM" id="MobiDB-lite"/>
    </source>
</evidence>
<protein>
    <submittedName>
        <fullName evidence="2">Uncharacterized protein</fullName>
    </submittedName>
</protein>
<organism evidence="2 3">
    <name type="scientific">Colletotrichum gloeosporioides (strain Cg-14)</name>
    <name type="common">Anthracnose fungus</name>
    <name type="synonym">Glomerella cingulata</name>
    <dbReference type="NCBI Taxonomy" id="1237896"/>
    <lineage>
        <taxon>Eukaryota</taxon>
        <taxon>Fungi</taxon>
        <taxon>Dikarya</taxon>
        <taxon>Ascomycota</taxon>
        <taxon>Pezizomycotina</taxon>
        <taxon>Sordariomycetes</taxon>
        <taxon>Hypocreomycetidae</taxon>
        <taxon>Glomerellales</taxon>
        <taxon>Glomerellaceae</taxon>
        <taxon>Colletotrichum</taxon>
        <taxon>Colletotrichum gloeosporioides species complex</taxon>
    </lineage>
</organism>
<name>T0MDJ5_COLGC</name>
<dbReference type="HOGENOM" id="CLU_1635246_0_0_1"/>
<dbReference type="AlphaFoldDB" id="T0MDJ5"/>
<dbReference type="OrthoDB" id="10471351at2759"/>
<comment type="caution">
    <text evidence="2">The sequence shown here is derived from an EMBL/GenBank/DDBJ whole genome shotgun (WGS) entry which is preliminary data.</text>
</comment>
<accession>T0MDJ5</accession>
<evidence type="ECO:0000313" key="3">
    <source>
        <dbReference type="Proteomes" id="UP000015530"/>
    </source>
</evidence>